<organism evidence="3">
    <name type="scientific">marine metagenome</name>
    <dbReference type="NCBI Taxonomy" id="408172"/>
    <lineage>
        <taxon>unclassified sequences</taxon>
        <taxon>metagenomes</taxon>
        <taxon>ecological metagenomes</taxon>
    </lineage>
</organism>
<dbReference type="InterPro" id="IPR000352">
    <property type="entry name" value="Pep_chain_release_fac_I"/>
</dbReference>
<dbReference type="PROSITE" id="PS00745">
    <property type="entry name" value="RF_PROK_I"/>
    <property type="match status" value="1"/>
</dbReference>
<dbReference type="InterPro" id="IPR045853">
    <property type="entry name" value="Pep_chain_release_fac_I_sf"/>
</dbReference>
<dbReference type="Pfam" id="PF00472">
    <property type="entry name" value="RF-1"/>
    <property type="match status" value="1"/>
</dbReference>
<name>A0A381Y137_9ZZZZ</name>
<dbReference type="SUPFAM" id="SSF75620">
    <property type="entry name" value="Release factor"/>
    <property type="match status" value="1"/>
</dbReference>
<dbReference type="Gene3D" id="3.30.160.20">
    <property type="match status" value="1"/>
</dbReference>
<dbReference type="GO" id="GO:0005737">
    <property type="term" value="C:cytoplasm"/>
    <property type="evidence" value="ECO:0007669"/>
    <property type="project" value="UniProtKB-ARBA"/>
</dbReference>
<evidence type="ECO:0000313" key="3">
    <source>
        <dbReference type="EMBL" id="SVA70734.1"/>
    </source>
</evidence>
<dbReference type="InterPro" id="IPR005139">
    <property type="entry name" value="PCRF"/>
</dbReference>
<dbReference type="EMBL" id="UINC01017126">
    <property type="protein sequence ID" value="SVA70734.1"/>
    <property type="molecule type" value="Genomic_DNA"/>
</dbReference>
<sequence>MKNATRLKDIVAKWRRLESQSTSLLDLLDLAIKEDDDELSRDIYSEAQVFYDELDKGEIELTLSGIYDQRPAILSIHAGAGGVDSQDWSKILLRMYTRWAENQGYGARILNLTPGEEGGVKNVVIEFTGTAPYGYLKSEKGVHRLVRLSPFNSDHLRHTSFAHVEVLPTAANEDVEIQIRPEDIKSEFFRSSGPGGQNVNKLSSAV</sequence>
<gene>
    <name evidence="3" type="ORF">METZ01_LOCUS123588</name>
</gene>
<dbReference type="AlphaFoldDB" id="A0A381Y137"/>
<evidence type="ECO:0000259" key="2">
    <source>
        <dbReference type="PROSITE" id="PS00745"/>
    </source>
</evidence>
<dbReference type="Gene3D" id="3.30.70.1660">
    <property type="match status" value="1"/>
</dbReference>
<protein>
    <recommendedName>
        <fullName evidence="2">Prokaryotic-type class I peptide chain release factors domain-containing protein</fullName>
    </recommendedName>
</protein>
<comment type="similarity">
    <text evidence="1">Belongs to the prokaryotic/mitochondrial release factor family.</text>
</comment>
<dbReference type="Pfam" id="PF03462">
    <property type="entry name" value="PCRF"/>
    <property type="match status" value="1"/>
</dbReference>
<feature type="domain" description="Prokaryotic-type class I peptide chain release factors" evidence="2">
    <location>
        <begin position="190"/>
        <end position="206"/>
    </location>
</feature>
<accession>A0A381Y137</accession>
<evidence type="ECO:0000256" key="1">
    <source>
        <dbReference type="ARBA" id="ARBA00010835"/>
    </source>
</evidence>
<reference evidence="3" key="1">
    <citation type="submission" date="2018-05" db="EMBL/GenBank/DDBJ databases">
        <authorList>
            <person name="Lanie J.A."/>
            <person name="Ng W.-L."/>
            <person name="Kazmierczak K.M."/>
            <person name="Andrzejewski T.M."/>
            <person name="Davidsen T.M."/>
            <person name="Wayne K.J."/>
            <person name="Tettelin H."/>
            <person name="Glass J.I."/>
            <person name="Rusch D."/>
            <person name="Podicherti R."/>
            <person name="Tsui H.-C.T."/>
            <person name="Winkler M.E."/>
        </authorList>
    </citation>
    <scope>NUCLEOTIDE SEQUENCE</scope>
</reference>
<dbReference type="GO" id="GO:0003747">
    <property type="term" value="F:translation release factor activity"/>
    <property type="evidence" value="ECO:0007669"/>
    <property type="project" value="InterPro"/>
</dbReference>
<dbReference type="PANTHER" id="PTHR43116:SF3">
    <property type="entry name" value="CLASS I PEPTIDE CHAIN RELEASE FACTOR"/>
    <property type="match status" value="1"/>
</dbReference>
<dbReference type="PANTHER" id="PTHR43116">
    <property type="entry name" value="PEPTIDE CHAIN RELEASE FACTOR 2"/>
    <property type="match status" value="1"/>
</dbReference>
<dbReference type="SMART" id="SM00937">
    <property type="entry name" value="PCRF"/>
    <property type="match status" value="1"/>
</dbReference>
<dbReference type="Gene3D" id="1.20.58.410">
    <property type="entry name" value="Release factor"/>
    <property type="match status" value="1"/>
</dbReference>
<proteinExistence type="inferred from homology"/>
<feature type="non-terminal residue" evidence="3">
    <location>
        <position position="206"/>
    </location>
</feature>